<evidence type="ECO:0000313" key="2">
    <source>
        <dbReference type="EMBL" id="MPC14207.1"/>
    </source>
</evidence>
<protein>
    <submittedName>
        <fullName evidence="2">Uncharacterized protein</fullName>
    </submittedName>
</protein>
<feature type="transmembrane region" description="Helical" evidence="1">
    <location>
        <begin position="81"/>
        <end position="105"/>
    </location>
</feature>
<evidence type="ECO:0000313" key="3">
    <source>
        <dbReference type="Proteomes" id="UP000324222"/>
    </source>
</evidence>
<keyword evidence="3" id="KW-1185">Reference proteome</keyword>
<comment type="caution">
    <text evidence="2">The sequence shown here is derived from an EMBL/GenBank/DDBJ whole genome shotgun (WGS) entry which is preliminary data.</text>
</comment>
<sequence length="120" mass="13848">MIKSNITTTHYPTTTLDPYEASTVLLLPFKLGIAAWDPNRNQPQYAKLNTKKQEGSNTSETLSTFFDDGRDIVKDSPRIQLLFLAFCWSFWWFCCWWCAAVVSWAEGVCRREPAVTWAVF</sequence>
<keyword evidence="1" id="KW-0472">Membrane</keyword>
<accession>A0A5B7CWK3</accession>
<keyword evidence="1" id="KW-0812">Transmembrane</keyword>
<proteinExistence type="predicted"/>
<dbReference type="AlphaFoldDB" id="A0A5B7CWK3"/>
<keyword evidence="1" id="KW-1133">Transmembrane helix</keyword>
<dbReference type="Proteomes" id="UP000324222">
    <property type="component" value="Unassembled WGS sequence"/>
</dbReference>
<reference evidence="2 3" key="1">
    <citation type="submission" date="2019-05" db="EMBL/GenBank/DDBJ databases">
        <title>Another draft genome of Portunus trituberculatus and its Hox gene families provides insights of decapod evolution.</title>
        <authorList>
            <person name="Jeong J.-H."/>
            <person name="Song I."/>
            <person name="Kim S."/>
            <person name="Choi T."/>
            <person name="Kim D."/>
            <person name="Ryu S."/>
            <person name="Kim W."/>
        </authorList>
    </citation>
    <scope>NUCLEOTIDE SEQUENCE [LARGE SCALE GENOMIC DNA]</scope>
    <source>
        <tissue evidence="2">Muscle</tissue>
    </source>
</reference>
<organism evidence="2 3">
    <name type="scientific">Portunus trituberculatus</name>
    <name type="common">Swimming crab</name>
    <name type="synonym">Neptunus trituberculatus</name>
    <dbReference type="NCBI Taxonomy" id="210409"/>
    <lineage>
        <taxon>Eukaryota</taxon>
        <taxon>Metazoa</taxon>
        <taxon>Ecdysozoa</taxon>
        <taxon>Arthropoda</taxon>
        <taxon>Crustacea</taxon>
        <taxon>Multicrustacea</taxon>
        <taxon>Malacostraca</taxon>
        <taxon>Eumalacostraca</taxon>
        <taxon>Eucarida</taxon>
        <taxon>Decapoda</taxon>
        <taxon>Pleocyemata</taxon>
        <taxon>Brachyura</taxon>
        <taxon>Eubrachyura</taxon>
        <taxon>Portunoidea</taxon>
        <taxon>Portunidae</taxon>
        <taxon>Portuninae</taxon>
        <taxon>Portunus</taxon>
    </lineage>
</organism>
<name>A0A5B7CWK3_PORTR</name>
<gene>
    <name evidence="2" type="ORF">E2C01_006967</name>
</gene>
<dbReference type="EMBL" id="VSRR010000335">
    <property type="protein sequence ID" value="MPC14207.1"/>
    <property type="molecule type" value="Genomic_DNA"/>
</dbReference>
<evidence type="ECO:0000256" key="1">
    <source>
        <dbReference type="SAM" id="Phobius"/>
    </source>
</evidence>